<dbReference type="InterPro" id="IPR025285">
    <property type="entry name" value="DUF4145"/>
</dbReference>
<dbReference type="Pfam" id="PF13643">
    <property type="entry name" value="DUF4145"/>
    <property type="match status" value="1"/>
</dbReference>
<dbReference type="AlphaFoldDB" id="A0A1M5DLC2"/>
<sequence>MLSNFQFIAEKWPNIFNRFSKAEELAVTDPRTSLAYSRMGLELAVNWMFEYDLELELPYDTSLNGLMRDFKFNEQVPRKIINDLHLIRKAGNLALHNKSVNKQDSLQATENSFFLVGF</sequence>
<gene>
    <name evidence="2" type="ORF">SAMN05444483_10213</name>
</gene>
<evidence type="ECO:0000259" key="1">
    <source>
        <dbReference type="Pfam" id="PF13643"/>
    </source>
</evidence>
<evidence type="ECO:0000313" key="2">
    <source>
        <dbReference type="EMBL" id="SHF67767.1"/>
    </source>
</evidence>
<feature type="domain" description="DUF4145" evidence="1">
    <location>
        <begin position="22"/>
        <end position="109"/>
    </location>
</feature>
<dbReference type="STRING" id="1073325.SAMN05444483_10213"/>
<organism evidence="2 3">
    <name type="scientific">Salegentibacter echinorum</name>
    <dbReference type="NCBI Taxonomy" id="1073325"/>
    <lineage>
        <taxon>Bacteria</taxon>
        <taxon>Pseudomonadati</taxon>
        <taxon>Bacteroidota</taxon>
        <taxon>Flavobacteriia</taxon>
        <taxon>Flavobacteriales</taxon>
        <taxon>Flavobacteriaceae</taxon>
        <taxon>Salegentibacter</taxon>
    </lineage>
</organism>
<reference evidence="3" key="1">
    <citation type="submission" date="2016-11" db="EMBL/GenBank/DDBJ databases">
        <authorList>
            <person name="Varghese N."/>
            <person name="Submissions S."/>
        </authorList>
    </citation>
    <scope>NUCLEOTIDE SEQUENCE [LARGE SCALE GENOMIC DNA]</scope>
    <source>
        <strain evidence="3">DSM 24579</strain>
    </source>
</reference>
<accession>A0A1M5DLC2</accession>
<dbReference type="RefSeq" id="WP_245812540.1">
    <property type="nucleotide sequence ID" value="NZ_FQVT01000002.1"/>
</dbReference>
<name>A0A1M5DLC2_SALEC</name>
<keyword evidence="3" id="KW-1185">Reference proteome</keyword>
<evidence type="ECO:0000313" key="3">
    <source>
        <dbReference type="Proteomes" id="UP000183945"/>
    </source>
</evidence>
<protein>
    <recommendedName>
        <fullName evidence="1">DUF4145 domain-containing protein</fullName>
    </recommendedName>
</protein>
<proteinExistence type="predicted"/>
<dbReference type="EMBL" id="FQVT01000002">
    <property type="protein sequence ID" value="SHF67767.1"/>
    <property type="molecule type" value="Genomic_DNA"/>
</dbReference>
<dbReference type="Proteomes" id="UP000183945">
    <property type="component" value="Unassembled WGS sequence"/>
</dbReference>